<feature type="repeat" description="Hemopexin" evidence="13">
    <location>
        <begin position="288"/>
        <end position="330"/>
    </location>
</feature>
<keyword evidence="15" id="KW-1185">Reference proteome</keyword>
<evidence type="ECO:0000256" key="7">
    <source>
        <dbReference type="ARBA" id="ARBA00022617"/>
    </source>
</evidence>
<dbReference type="Proteomes" id="UP000261520">
    <property type="component" value="Unplaced"/>
</dbReference>
<reference evidence="14" key="2">
    <citation type="submission" date="2025-09" db="UniProtKB">
        <authorList>
            <consortium name="Ensembl"/>
        </authorList>
    </citation>
    <scope>IDENTIFICATION</scope>
</reference>
<keyword evidence="9" id="KW-0732">Signal</keyword>
<feature type="repeat" description="Hemopexin" evidence="13">
    <location>
        <begin position="35"/>
        <end position="87"/>
    </location>
</feature>
<keyword evidence="7" id="KW-0349">Heme</keyword>
<protein>
    <recommendedName>
        <fullName evidence="4">Hemopexin</fullName>
    </recommendedName>
</protein>
<comment type="subcellular location">
    <subcellularLocation>
        <location evidence="2">Secreted</location>
    </subcellularLocation>
</comment>
<comment type="similarity">
    <text evidence="3">Belongs to the hemopexin family.</text>
</comment>
<evidence type="ECO:0000256" key="9">
    <source>
        <dbReference type="ARBA" id="ARBA00022729"/>
    </source>
</evidence>
<keyword evidence="12" id="KW-0325">Glycoprotein</keyword>
<evidence type="ECO:0000256" key="10">
    <source>
        <dbReference type="ARBA" id="ARBA00022737"/>
    </source>
</evidence>
<dbReference type="PANTHER" id="PTHR22917">
    <property type="entry name" value="HEMOPEXIN DOMAIN-CONTAINING PROTEIN"/>
    <property type="match status" value="1"/>
</dbReference>
<evidence type="ECO:0000256" key="4">
    <source>
        <dbReference type="ARBA" id="ARBA00013632"/>
    </source>
</evidence>
<accession>A0A3B3ZNN0</accession>
<dbReference type="SMART" id="SM00120">
    <property type="entry name" value="HX"/>
    <property type="match status" value="5"/>
</dbReference>
<keyword evidence="8" id="KW-0479">Metal-binding</keyword>
<evidence type="ECO:0000256" key="2">
    <source>
        <dbReference type="ARBA" id="ARBA00004613"/>
    </source>
</evidence>
<evidence type="ECO:0000256" key="12">
    <source>
        <dbReference type="ARBA" id="ARBA00023180"/>
    </source>
</evidence>
<evidence type="ECO:0000256" key="13">
    <source>
        <dbReference type="PROSITE-ProRule" id="PRU01011"/>
    </source>
</evidence>
<dbReference type="GO" id="GO:0046872">
    <property type="term" value="F:metal ion binding"/>
    <property type="evidence" value="ECO:0007669"/>
    <property type="project" value="UniProtKB-KW"/>
</dbReference>
<feature type="repeat" description="Hemopexin" evidence="13">
    <location>
        <begin position="133"/>
        <end position="179"/>
    </location>
</feature>
<dbReference type="CDD" id="cd00094">
    <property type="entry name" value="HX"/>
    <property type="match status" value="1"/>
</dbReference>
<evidence type="ECO:0000256" key="11">
    <source>
        <dbReference type="ARBA" id="ARBA00023004"/>
    </source>
</evidence>
<comment type="function">
    <text evidence="1">Binds heme and transports it to the liver for breakdown and iron recovery, after which the free hemopexin returns to the circulation.</text>
</comment>
<name>A0A3B3ZNN0_9GOBI</name>
<dbReference type="SUPFAM" id="SSF50923">
    <property type="entry name" value="Hemopexin-like domain"/>
    <property type="match status" value="2"/>
</dbReference>
<dbReference type="STRING" id="409849.ENSPMGP00000006155"/>
<evidence type="ECO:0000256" key="5">
    <source>
        <dbReference type="ARBA" id="ARBA00022448"/>
    </source>
</evidence>
<evidence type="ECO:0000313" key="15">
    <source>
        <dbReference type="Proteomes" id="UP000261520"/>
    </source>
</evidence>
<dbReference type="AlphaFoldDB" id="A0A3B3ZNN0"/>
<dbReference type="PROSITE" id="PS51642">
    <property type="entry name" value="HEMOPEXIN_2"/>
    <property type="match status" value="5"/>
</dbReference>
<evidence type="ECO:0000256" key="1">
    <source>
        <dbReference type="ARBA" id="ARBA00002031"/>
    </source>
</evidence>
<dbReference type="Gene3D" id="2.110.10.10">
    <property type="entry name" value="Hemopexin-like domain"/>
    <property type="match status" value="2"/>
</dbReference>
<proteinExistence type="inferred from homology"/>
<keyword evidence="11" id="KW-0408">Iron</keyword>
<dbReference type="FunFam" id="2.110.10.10:FF:000009">
    <property type="entry name" value="Hemopexin"/>
    <property type="match status" value="1"/>
</dbReference>
<organism evidence="14 15">
    <name type="scientific">Periophthalmus magnuspinnatus</name>
    <dbReference type="NCBI Taxonomy" id="409849"/>
    <lineage>
        <taxon>Eukaryota</taxon>
        <taxon>Metazoa</taxon>
        <taxon>Chordata</taxon>
        <taxon>Craniata</taxon>
        <taxon>Vertebrata</taxon>
        <taxon>Euteleostomi</taxon>
        <taxon>Actinopterygii</taxon>
        <taxon>Neopterygii</taxon>
        <taxon>Teleostei</taxon>
        <taxon>Neoteleostei</taxon>
        <taxon>Acanthomorphata</taxon>
        <taxon>Gobiaria</taxon>
        <taxon>Gobiiformes</taxon>
        <taxon>Gobioidei</taxon>
        <taxon>Gobiidae</taxon>
        <taxon>Oxudercinae</taxon>
        <taxon>Periophthalmus</taxon>
    </lineage>
</organism>
<evidence type="ECO:0000256" key="8">
    <source>
        <dbReference type="ARBA" id="ARBA00022723"/>
    </source>
</evidence>
<evidence type="ECO:0000313" key="14">
    <source>
        <dbReference type="Ensembl" id="ENSPMGP00000006155.1"/>
    </source>
</evidence>
<keyword evidence="5" id="KW-0813">Transport</keyword>
<keyword evidence="10" id="KW-0677">Repeat</keyword>
<reference evidence="14" key="1">
    <citation type="submission" date="2025-08" db="UniProtKB">
        <authorList>
            <consortium name="Ensembl"/>
        </authorList>
    </citation>
    <scope>IDENTIFICATION</scope>
</reference>
<evidence type="ECO:0000256" key="6">
    <source>
        <dbReference type="ARBA" id="ARBA00022525"/>
    </source>
</evidence>
<dbReference type="PANTHER" id="PTHR22917:SF9">
    <property type="entry name" value="HEMOPEXIN"/>
    <property type="match status" value="1"/>
</dbReference>
<dbReference type="GO" id="GO:0005615">
    <property type="term" value="C:extracellular space"/>
    <property type="evidence" value="ECO:0007669"/>
    <property type="project" value="TreeGrafter"/>
</dbReference>
<dbReference type="InterPro" id="IPR036375">
    <property type="entry name" value="Hemopexin-like_dom_sf"/>
</dbReference>
<evidence type="ECO:0000256" key="3">
    <source>
        <dbReference type="ARBA" id="ARBA00011072"/>
    </source>
</evidence>
<feature type="repeat" description="Hemopexin" evidence="13">
    <location>
        <begin position="195"/>
        <end position="239"/>
    </location>
</feature>
<feature type="repeat" description="Hemopexin" evidence="13">
    <location>
        <begin position="88"/>
        <end position="132"/>
    </location>
</feature>
<dbReference type="InterPro" id="IPR018487">
    <property type="entry name" value="Hemopexin-like_repeat"/>
</dbReference>
<dbReference type="Pfam" id="PF00045">
    <property type="entry name" value="Hemopexin"/>
    <property type="match status" value="1"/>
</dbReference>
<dbReference type="Ensembl" id="ENSPMGT00000006535.1">
    <property type="protein sequence ID" value="ENSPMGP00000006155.1"/>
    <property type="gene ID" value="ENSPMGG00000005177.1"/>
</dbReference>
<keyword evidence="6" id="KW-0964">Secreted</keyword>
<dbReference type="InterPro" id="IPR000585">
    <property type="entry name" value="Hemopexin-like_dom"/>
</dbReference>
<sequence>GKIHFFKGGYVWKGYEGDAQLATNIFKELDDIHGIGHVDAAFRMHNPVNSKDHDHIYFFLDDKVFSYFNGSLEEGYPKTIQEDFPGVPSHLQAAVECPKTECKADSVLFFKGQDVFMFDIPTKTVKTKSWNHLPTCNSALRWLEHYYCFHGHNFTRFHPVTGEVSGNYPKDARNFFMRCDNFGHGRGYTVPKCSDVKFDAITTDNTGKSYFFAGPMYVRLDNARDGLHAFPIVRSWKEVANGVDAVFSYTDKMYMIKVGQSVYIYKGGAHYTLIDGYPKTLKEELSIEGHVDAAFVCPPEDTVYLIQGRSLKTVDLSATPRVVIRDLPLPLSNIDAAHCSPNGIKLYQRGVYYHYESPMILATSRIAPRPLKIPAQFGCEE</sequence>
<dbReference type="InterPro" id="IPR051298">
    <property type="entry name" value="Heme_transport/Cell_adhesion"/>
</dbReference>